<evidence type="ECO:0000313" key="2">
    <source>
        <dbReference type="Proteomes" id="UP000565155"/>
    </source>
</evidence>
<reference evidence="1 2" key="1">
    <citation type="submission" date="2020-04" db="EMBL/GenBank/DDBJ databases">
        <title>Whole-genome sequencing of Vibrio spp. from China reveals different genetic environments of blaCTX-M-14 among diverse lineages.</title>
        <authorList>
            <person name="Zheng Z."/>
            <person name="Ye L."/>
            <person name="Chen S."/>
        </authorList>
    </citation>
    <scope>NUCLEOTIDE SEQUENCE [LARGE SCALE GENOMIC DNA]</scope>
    <source>
        <strain evidence="1 2">Vb1636</strain>
    </source>
</reference>
<dbReference type="EMBL" id="JABCMA010000006">
    <property type="protein sequence ID" value="NMR73682.1"/>
    <property type="molecule type" value="Genomic_DNA"/>
</dbReference>
<proteinExistence type="predicted"/>
<dbReference type="AlphaFoldDB" id="A0A7Y0MUQ1"/>
<comment type="caution">
    <text evidence="1">The sequence shown here is derived from an EMBL/GenBank/DDBJ whole genome shotgun (WGS) entry which is preliminary data.</text>
</comment>
<dbReference type="RefSeq" id="WP_021485000.1">
    <property type="nucleotide sequence ID" value="NZ_JABCMA010000006.1"/>
</dbReference>
<organism evidence="1 2">
    <name type="scientific">Vibrio alginolyticus</name>
    <dbReference type="NCBI Taxonomy" id="663"/>
    <lineage>
        <taxon>Bacteria</taxon>
        <taxon>Pseudomonadati</taxon>
        <taxon>Pseudomonadota</taxon>
        <taxon>Gammaproteobacteria</taxon>
        <taxon>Vibrionales</taxon>
        <taxon>Vibrionaceae</taxon>
        <taxon>Vibrio</taxon>
    </lineage>
</organism>
<accession>A0A7Y0MUQ1</accession>
<dbReference type="Pfam" id="PF13876">
    <property type="entry name" value="Phage_gp49_66"/>
    <property type="match status" value="1"/>
</dbReference>
<sequence length="105" mass="12073">MKLPAEFKPNTEIQEMMEELGCTGKRVKPQDIVDRIEEIDFQTVTLAGNKFMYCGIKMKGGFVVVGKPATCIDPENWRDQIGRQVSFNNTFEEIYKLEAYRKMSA</sequence>
<name>A0A7Y0MUQ1_VIBAL</name>
<evidence type="ECO:0008006" key="3">
    <source>
        <dbReference type="Google" id="ProtNLM"/>
    </source>
</evidence>
<protein>
    <recommendedName>
        <fullName evidence="3">N4 Gp49/Sf6 Gp66 family protein</fullName>
    </recommendedName>
</protein>
<dbReference type="InterPro" id="IPR025915">
    <property type="entry name" value="Phage_gp49_66"/>
</dbReference>
<dbReference type="Proteomes" id="UP000565155">
    <property type="component" value="Unassembled WGS sequence"/>
</dbReference>
<gene>
    <name evidence="1" type="ORF">HKB35_08655</name>
</gene>
<evidence type="ECO:0000313" key="1">
    <source>
        <dbReference type="EMBL" id="NMR73682.1"/>
    </source>
</evidence>